<dbReference type="InterPro" id="IPR011733">
    <property type="entry name" value="CHP02185_IM"/>
</dbReference>
<comment type="caution">
    <text evidence="2">The sequence shown here is derived from an EMBL/GenBank/DDBJ whole genome shotgun (WGS) entry which is preliminary data.</text>
</comment>
<sequence>MENKKITAKDLINIGIFAAIYFVVLFVVAMIGFFPPFMVALCFICPIATGIPFMLYMTKVHTFGQLTIFGVVMGLANMLIGDQWITLAFAVICGLLADLICLSGKYRSGSLAVLGYAVFSIWTFGKMLPLFIMRDSYFQAMGQGYGKEYAEAVLKLTSNWVFPIILVSGFIGGLIGAFIGRAVLKKHFERAGIA</sequence>
<feature type="transmembrane region" description="Helical" evidence="1">
    <location>
        <begin position="111"/>
        <end position="132"/>
    </location>
</feature>
<dbReference type="Proteomes" id="UP000273083">
    <property type="component" value="Unassembled WGS sequence"/>
</dbReference>
<accession>A0A3N1XGD7</accession>
<feature type="transmembrane region" description="Helical" evidence="1">
    <location>
        <begin position="160"/>
        <end position="184"/>
    </location>
</feature>
<feature type="transmembrane region" description="Helical" evidence="1">
    <location>
        <begin position="86"/>
        <end position="104"/>
    </location>
</feature>
<evidence type="ECO:0000313" key="3">
    <source>
        <dbReference type="Proteomes" id="UP000273083"/>
    </source>
</evidence>
<keyword evidence="1" id="KW-1133">Transmembrane helix</keyword>
<evidence type="ECO:0000313" key="2">
    <source>
        <dbReference type="EMBL" id="ROR25725.1"/>
    </source>
</evidence>
<dbReference type="Pfam" id="PF09605">
    <property type="entry name" value="Trep_Strep"/>
    <property type="match status" value="1"/>
</dbReference>
<keyword evidence="1" id="KW-0812">Transmembrane</keyword>
<dbReference type="AlphaFoldDB" id="A0A3N1XGD7"/>
<keyword evidence="1" id="KW-0472">Membrane</keyword>
<dbReference type="EMBL" id="RJVG01000010">
    <property type="protein sequence ID" value="ROR25725.1"/>
    <property type="molecule type" value="Genomic_DNA"/>
</dbReference>
<gene>
    <name evidence="2" type="ORF">EDD66_11081</name>
</gene>
<protein>
    <submittedName>
        <fullName evidence="2">Energy-coupling factor transport system substrate-specific component</fullName>
    </submittedName>
</protein>
<dbReference type="RefSeq" id="WP_123610333.1">
    <property type="nucleotide sequence ID" value="NZ_RJVG01000010.1"/>
</dbReference>
<feature type="transmembrane region" description="Helical" evidence="1">
    <location>
        <begin position="12"/>
        <end position="31"/>
    </location>
</feature>
<proteinExistence type="predicted"/>
<dbReference type="NCBIfam" id="TIGR02185">
    <property type="entry name" value="Trep_Strep"/>
    <property type="match status" value="1"/>
</dbReference>
<organism evidence="2 3">
    <name type="scientific">Mobilisporobacter senegalensis</name>
    <dbReference type="NCBI Taxonomy" id="1329262"/>
    <lineage>
        <taxon>Bacteria</taxon>
        <taxon>Bacillati</taxon>
        <taxon>Bacillota</taxon>
        <taxon>Clostridia</taxon>
        <taxon>Lachnospirales</taxon>
        <taxon>Lachnospiraceae</taxon>
        <taxon>Mobilisporobacter</taxon>
    </lineage>
</organism>
<evidence type="ECO:0000256" key="1">
    <source>
        <dbReference type="SAM" id="Phobius"/>
    </source>
</evidence>
<keyword evidence="3" id="KW-1185">Reference proteome</keyword>
<name>A0A3N1XGD7_9FIRM</name>
<reference evidence="2 3" key="1">
    <citation type="submission" date="2018-11" db="EMBL/GenBank/DDBJ databases">
        <title>Genomic Encyclopedia of Type Strains, Phase IV (KMG-IV): sequencing the most valuable type-strain genomes for metagenomic binning, comparative biology and taxonomic classification.</title>
        <authorList>
            <person name="Goeker M."/>
        </authorList>
    </citation>
    <scope>NUCLEOTIDE SEQUENCE [LARGE SCALE GENOMIC DNA]</scope>
    <source>
        <strain evidence="2 3">DSM 26537</strain>
    </source>
</reference>
<feature type="transmembrane region" description="Helical" evidence="1">
    <location>
        <begin position="37"/>
        <end position="56"/>
    </location>
</feature>
<dbReference type="OrthoDB" id="9781459at2"/>
<feature type="transmembrane region" description="Helical" evidence="1">
    <location>
        <begin position="63"/>
        <end position="80"/>
    </location>
</feature>